<dbReference type="EMBL" id="LJHD01000220">
    <property type="protein sequence ID" value="ONI41395.1"/>
    <property type="molecule type" value="Genomic_DNA"/>
</dbReference>
<organism evidence="1 2">
    <name type="scientific">Candidatus Epulonipiscium fishelsonii</name>
    <dbReference type="NCBI Taxonomy" id="77094"/>
    <lineage>
        <taxon>Bacteria</taxon>
        <taxon>Bacillati</taxon>
        <taxon>Bacillota</taxon>
        <taxon>Clostridia</taxon>
        <taxon>Lachnospirales</taxon>
        <taxon>Lachnospiraceae</taxon>
        <taxon>Candidatus Epulonipiscium</taxon>
    </lineage>
</organism>
<accession>A0ACC8XE82</accession>
<gene>
    <name evidence="1" type="ORF">AN640_08055</name>
</gene>
<protein>
    <submittedName>
        <fullName evidence="1">Di-trans,poly-cis-decaprenylcistransferase</fullName>
    </submittedName>
</protein>
<comment type="caution">
    <text evidence="1">The sequence shown here is derived from an EMBL/GenBank/DDBJ whole genome shotgun (WGS) entry which is preliminary data.</text>
</comment>
<dbReference type="Proteomes" id="UP000188637">
    <property type="component" value="Unassembled WGS sequence"/>
</dbReference>
<evidence type="ECO:0000313" key="2">
    <source>
        <dbReference type="Proteomes" id="UP000188637"/>
    </source>
</evidence>
<reference evidence="1" key="1">
    <citation type="submission" date="2016-08" db="EMBL/GenBank/DDBJ databases">
        <authorList>
            <person name="Ngugi D.K."/>
            <person name="Miyake S."/>
            <person name="Stingl U."/>
        </authorList>
    </citation>
    <scope>NUCLEOTIDE SEQUENCE</scope>
    <source>
        <strain evidence="1">SCG-D08WGA-EpuloA1</strain>
    </source>
</reference>
<proteinExistence type="predicted"/>
<evidence type="ECO:0000313" key="1">
    <source>
        <dbReference type="EMBL" id="ONI41395.1"/>
    </source>
</evidence>
<sequence>MHVAIIMDGNGRWAKQKGLTRTEGHRIGGETLKKIVRYADAIGIKYITVYAFSTENWNRPKEEVEGLMNLLTQYLVANIKKAKKENLKFRLIGRRDNLPSKMCRQIDKLEQITKDKTGLCLCIALNYGGRDEIVRACKSLVKDIKKEKYSIDEINEKLFESYLDTYNVPDPDLVIRTSGELRLSNFLIWQLAYSEFYFTECLWPDFTVDEFKKAINEFNLRKRRFGKSE</sequence>
<keyword evidence="2" id="KW-1185">Reference proteome</keyword>
<name>A0ACC8XE82_9FIRM</name>